<feature type="compositionally biased region" description="Acidic residues" evidence="1">
    <location>
        <begin position="647"/>
        <end position="678"/>
    </location>
</feature>
<evidence type="ECO:0000313" key="2">
    <source>
        <dbReference type="EMBL" id="GEU49836.1"/>
    </source>
</evidence>
<protein>
    <submittedName>
        <fullName evidence="2">Reverse transcriptase domain-containing protein</fullName>
    </submittedName>
</protein>
<accession>A0A6L2KKE0</accession>
<feature type="region of interest" description="Disordered" evidence="1">
    <location>
        <begin position="445"/>
        <end position="475"/>
    </location>
</feature>
<dbReference type="GO" id="GO:0003964">
    <property type="term" value="F:RNA-directed DNA polymerase activity"/>
    <property type="evidence" value="ECO:0007669"/>
    <property type="project" value="UniProtKB-KW"/>
</dbReference>
<evidence type="ECO:0000256" key="1">
    <source>
        <dbReference type="SAM" id="MobiDB-lite"/>
    </source>
</evidence>
<reference evidence="2" key="1">
    <citation type="journal article" date="2019" name="Sci. Rep.">
        <title>Draft genome of Tanacetum cinerariifolium, the natural source of mosquito coil.</title>
        <authorList>
            <person name="Yamashiro T."/>
            <person name="Shiraishi A."/>
            <person name="Satake H."/>
            <person name="Nakayama K."/>
        </authorList>
    </citation>
    <scope>NUCLEOTIDE SEQUENCE</scope>
</reference>
<keyword evidence="2" id="KW-0548">Nucleotidyltransferase</keyword>
<sequence length="935" mass="103056">MARWVTDDLIDFSAEIEAMGDANDVFNTLICLRDDIRDENTKLIGLNDAIAQVEDTIATKEGHVKIMQADSDARGYAYPSICVIDWIGWVRLPSICVVIGADGYAYPGQTYELTNIIVDVFKYHFQYLDVLVYVWIWTPVWAIGVVRDIGFRSDLGRHSRVMNRSASLPVAKSRGGGTGVHVGRGGRGRRPSEGIEERVDKFSGQGNDQGLGSNGGVEGVNGGVGGAPDFSTIITQQLQNLLLAMLAQVGNQGNVKKQNGNVVNENVQENVRNVLVNGNWIGCSYKEFLACNPKEYDGKGGAIVLTRWIEKMKNVQEMSGCSIDQKVKYTAGSFMGKALTFHELARLVPHLVTPESRKIKRNGSIKKVEKRGHVGESSKDKNGRDDNKRTRIGNAFASTTNPVGRDNTGVPRNVNHVNARNPTVRAYYECGSTDHVRSACSRLNRAQGPEGNRPNQVVANNGGHGRGNQGNQPRGRPFMLRVEKARQDPNIVTGFRYEIEIASGQLVEIDKVIKSCKLEIKVHVFDIDLIPFGHGSFDVIIAFMSFASSAVTYTSVYIDFEPGRVFWVANEELSEGGSPRVTVYGYDGLPMRLVAPPSPDYIPDPKEPQTLPVPQDEDEHEPMFIQPHDPDYDDETEDGPVDYLMDGADDEDDDDGDSSGDDADDEDEDEEDEDEEEEHLAPADSAIVIPPVELVSPPEGTYLVIPPPFTDTTTTGARIIVRLQAATYLPPEAEVERLLAMPTPLPSPLTSLLPPSTRERLARCTAPSACTSPPPIPSPLLSSSRCPTQIQTLRMASTQALIDAAEMPPRKRLCLSTLGSKYEISESFTARPTEGQGIDYGFVSTLDAKVRRRGIGEVGYGIRDTWVDPTEAVLEIAPMTLGEMQQAEIAKLRETDRRRQAQMVETLRVMGDMRRYMGDMHAELLALREQPRRAR</sequence>
<feature type="compositionally biased region" description="Basic and acidic residues" evidence="1">
    <location>
        <begin position="371"/>
        <end position="389"/>
    </location>
</feature>
<name>A0A6L2KKE0_TANCI</name>
<organism evidence="2">
    <name type="scientific">Tanacetum cinerariifolium</name>
    <name type="common">Dalmatian daisy</name>
    <name type="synonym">Chrysanthemum cinerariifolium</name>
    <dbReference type="NCBI Taxonomy" id="118510"/>
    <lineage>
        <taxon>Eukaryota</taxon>
        <taxon>Viridiplantae</taxon>
        <taxon>Streptophyta</taxon>
        <taxon>Embryophyta</taxon>
        <taxon>Tracheophyta</taxon>
        <taxon>Spermatophyta</taxon>
        <taxon>Magnoliopsida</taxon>
        <taxon>eudicotyledons</taxon>
        <taxon>Gunneridae</taxon>
        <taxon>Pentapetalae</taxon>
        <taxon>asterids</taxon>
        <taxon>campanulids</taxon>
        <taxon>Asterales</taxon>
        <taxon>Asteraceae</taxon>
        <taxon>Asteroideae</taxon>
        <taxon>Anthemideae</taxon>
        <taxon>Anthemidinae</taxon>
        <taxon>Tanacetum</taxon>
    </lineage>
</organism>
<gene>
    <name evidence="2" type="ORF">Tci_021814</name>
</gene>
<feature type="region of interest" description="Disordered" evidence="1">
    <location>
        <begin position="595"/>
        <end position="690"/>
    </location>
</feature>
<feature type="region of interest" description="Disordered" evidence="1">
    <location>
        <begin position="171"/>
        <end position="195"/>
    </location>
</feature>
<proteinExistence type="predicted"/>
<feature type="compositionally biased region" description="Gly residues" evidence="1">
    <location>
        <begin position="174"/>
        <end position="183"/>
    </location>
</feature>
<feature type="compositionally biased region" description="Acidic residues" evidence="1">
    <location>
        <begin position="631"/>
        <end position="640"/>
    </location>
</feature>
<feature type="compositionally biased region" description="Basic residues" evidence="1">
    <location>
        <begin position="358"/>
        <end position="370"/>
    </location>
</feature>
<dbReference type="AlphaFoldDB" id="A0A6L2KKE0"/>
<keyword evidence="2" id="KW-0695">RNA-directed DNA polymerase</keyword>
<feature type="region of interest" description="Disordered" evidence="1">
    <location>
        <begin position="358"/>
        <end position="416"/>
    </location>
</feature>
<comment type="caution">
    <text evidence="2">The sequence shown here is derived from an EMBL/GenBank/DDBJ whole genome shotgun (WGS) entry which is preliminary data.</text>
</comment>
<dbReference type="EMBL" id="BKCJ010002623">
    <property type="protein sequence ID" value="GEU49836.1"/>
    <property type="molecule type" value="Genomic_DNA"/>
</dbReference>
<keyword evidence="2" id="KW-0808">Transferase</keyword>